<dbReference type="PROSITE" id="PS00187">
    <property type="entry name" value="TPP_ENZYMES"/>
    <property type="match status" value="1"/>
</dbReference>
<reference evidence="8 9" key="1">
    <citation type="submission" date="2023-04" db="EMBL/GenBank/DDBJ databases">
        <title>Marinoamorphus aggregata gen. nov., sp. Nov., isolate from tissue of brittle star Ophioplocus japonicus.</title>
        <authorList>
            <person name="Kawano K."/>
            <person name="Sawayama S."/>
            <person name="Nakagawa S."/>
        </authorList>
    </citation>
    <scope>NUCLEOTIDE SEQUENCE [LARGE SCALE GENOMIC DNA]</scope>
    <source>
        <strain evidence="8 9">NKW23</strain>
    </source>
</reference>
<dbReference type="InterPro" id="IPR012000">
    <property type="entry name" value="Thiamin_PyroP_enz_cen_dom"/>
</dbReference>
<protein>
    <submittedName>
        <fullName evidence="8">Thiamine pyrophosphate-binding protein</fullName>
    </submittedName>
</protein>
<evidence type="ECO:0000256" key="3">
    <source>
        <dbReference type="ARBA" id="ARBA00023052"/>
    </source>
</evidence>
<dbReference type="CDD" id="cd07035">
    <property type="entry name" value="TPP_PYR_POX_like"/>
    <property type="match status" value="1"/>
</dbReference>
<evidence type="ECO:0000313" key="9">
    <source>
        <dbReference type="Proteomes" id="UP001239909"/>
    </source>
</evidence>
<accession>A0ABQ6LGJ5</accession>
<evidence type="ECO:0000313" key="8">
    <source>
        <dbReference type="EMBL" id="GMG82122.1"/>
    </source>
</evidence>
<name>A0ABQ6LGJ5_9RHOB</name>
<feature type="domain" description="Thiamine pyrophosphate enzyme TPP-binding" evidence="6">
    <location>
        <begin position="392"/>
        <end position="538"/>
    </location>
</feature>
<dbReference type="InterPro" id="IPR011766">
    <property type="entry name" value="TPP_enzyme_TPP-bd"/>
</dbReference>
<evidence type="ECO:0000256" key="1">
    <source>
        <dbReference type="ARBA" id="ARBA00007812"/>
    </source>
</evidence>
<dbReference type="Pfam" id="PF00205">
    <property type="entry name" value="TPP_enzyme_M"/>
    <property type="match status" value="1"/>
</dbReference>
<feature type="domain" description="Thiamine pyrophosphate enzyme N-terminal TPP-binding" evidence="7">
    <location>
        <begin position="6"/>
        <end position="123"/>
    </location>
</feature>
<dbReference type="RefSeq" id="WP_285670877.1">
    <property type="nucleotide sequence ID" value="NZ_BSYI01000008.1"/>
</dbReference>
<dbReference type="InterPro" id="IPR029035">
    <property type="entry name" value="DHS-like_NAD/FAD-binding_dom"/>
</dbReference>
<evidence type="ECO:0000256" key="4">
    <source>
        <dbReference type="RuleBase" id="RU362132"/>
    </source>
</evidence>
<dbReference type="Gene3D" id="3.40.50.970">
    <property type="match status" value="2"/>
</dbReference>
<dbReference type="EMBL" id="BSYI01000008">
    <property type="protein sequence ID" value="GMG82122.1"/>
    <property type="molecule type" value="Genomic_DNA"/>
</dbReference>
<evidence type="ECO:0000259" key="6">
    <source>
        <dbReference type="Pfam" id="PF02775"/>
    </source>
</evidence>
<organism evidence="8 9">
    <name type="scientific">Paralimibaculum aggregatum</name>
    <dbReference type="NCBI Taxonomy" id="3036245"/>
    <lineage>
        <taxon>Bacteria</taxon>
        <taxon>Pseudomonadati</taxon>
        <taxon>Pseudomonadota</taxon>
        <taxon>Alphaproteobacteria</taxon>
        <taxon>Rhodobacterales</taxon>
        <taxon>Paracoccaceae</taxon>
        <taxon>Paralimibaculum</taxon>
    </lineage>
</organism>
<feature type="domain" description="Thiamine pyrophosphate enzyme central" evidence="5">
    <location>
        <begin position="193"/>
        <end position="329"/>
    </location>
</feature>
<evidence type="ECO:0000259" key="7">
    <source>
        <dbReference type="Pfam" id="PF02776"/>
    </source>
</evidence>
<dbReference type="Gene3D" id="3.40.50.1220">
    <property type="entry name" value="TPP-binding domain"/>
    <property type="match status" value="1"/>
</dbReference>
<dbReference type="Pfam" id="PF02775">
    <property type="entry name" value="TPP_enzyme_C"/>
    <property type="match status" value="1"/>
</dbReference>
<keyword evidence="9" id="KW-1185">Reference proteome</keyword>
<dbReference type="Proteomes" id="UP001239909">
    <property type="component" value="Unassembled WGS sequence"/>
</dbReference>
<keyword evidence="3 4" id="KW-0786">Thiamine pyrophosphate</keyword>
<dbReference type="PANTHER" id="PTHR18968:SF167">
    <property type="entry name" value="ACETOLACTATE SYNTHASE LARGE SUBUNIT ILVB2-RELATED"/>
    <property type="match status" value="1"/>
</dbReference>
<gene>
    <name evidence="8" type="ORF">LNKW23_13350</name>
</gene>
<keyword evidence="2" id="KW-0808">Transferase</keyword>
<evidence type="ECO:0000256" key="2">
    <source>
        <dbReference type="ARBA" id="ARBA00022679"/>
    </source>
</evidence>
<comment type="similarity">
    <text evidence="1 4">Belongs to the TPP enzyme family.</text>
</comment>
<sequence length="560" mass="57737">MADLITGGEAVYRVLADQGVGTVFGLLGGSMLELYDAMHRGGAIRYVGARDERAAGHMADAHARITGGPGIVLGAQAGPGVVNLATAVAEAHLAYSPLVVIAGAISRRDLGKDTFQEIDQVALFAPICKRSVLVTEPARLAEMLRDAIRLAMSGRRGPVVLHVPRDIFAAQVSAPPPGPVRVARAGPPAPADLDAIAGMLAGARAPVIVAGGGFKWSGGTAALRGLAEALEIPVVASTGHADVMPHGHPLFAGQGGPRGNRVASRLTREADLLLVLGARLAFNSTFLSHDYVSAAARIVHVEIEAAAAGRHFPAELALQADARATAEALAARCARLPSDGWQAWRAGFAEDMASLRAERAAEAADPALPMHPRRALAEIRAALPEDAIVTLDTGNACLQAADRLAHYRAPGLVTPLDFGLVGFGYAAALGAKAAAPERPVLAVIGDGGFGFTLAEITTAVAHGLGVVAVVLDNGAWGAEKAYQQEFFGGRLLGAEIASPPYEEVARLCGALGFRAETPEALAEALRAALASGRPAVIHTRIDPDALSTLRKDLFGAQAKS</sequence>
<comment type="caution">
    <text evidence="8">The sequence shown here is derived from an EMBL/GenBank/DDBJ whole genome shotgun (WGS) entry which is preliminary data.</text>
</comment>
<dbReference type="InterPro" id="IPR045229">
    <property type="entry name" value="TPP_enz"/>
</dbReference>
<dbReference type="InterPro" id="IPR000399">
    <property type="entry name" value="TPP-bd_CS"/>
</dbReference>
<dbReference type="Pfam" id="PF02776">
    <property type="entry name" value="TPP_enzyme_N"/>
    <property type="match status" value="1"/>
</dbReference>
<evidence type="ECO:0000259" key="5">
    <source>
        <dbReference type="Pfam" id="PF00205"/>
    </source>
</evidence>
<dbReference type="SUPFAM" id="SSF52467">
    <property type="entry name" value="DHS-like NAD/FAD-binding domain"/>
    <property type="match status" value="1"/>
</dbReference>
<dbReference type="SUPFAM" id="SSF52518">
    <property type="entry name" value="Thiamin diphosphate-binding fold (THDP-binding)"/>
    <property type="match status" value="2"/>
</dbReference>
<dbReference type="InterPro" id="IPR029061">
    <property type="entry name" value="THDP-binding"/>
</dbReference>
<proteinExistence type="inferred from homology"/>
<dbReference type="PANTHER" id="PTHR18968">
    <property type="entry name" value="THIAMINE PYROPHOSPHATE ENZYMES"/>
    <property type="match status" value="1"/>
</dbReference>
<dbReference type="InterPro" id="IPR012001">
    <property type="entry name" value="Thiamin_PyroP_enz_TPP-bd_dom"/>
</dbReference>